<keyword evidence="1" id="KW-0732">Signal</keyword>
<dbReference type="AlphaFoldDB" id="A0A2C9KG55"/>
<sequence>MVSDISLQRDLKMRSSLYFLLCMAIVGVTVSQTEESNDYITTVAVSQTEESNDYITTVRLTRRPEECLFRKVCETLSDCFKGTNLKGYDACLEGCCVMFVVGD</sequence>
<proteinExistence type="predicted"/>
<dbReference type="VEuPathDB" id="VectorBase:BGLB019150"/>
<dbReference type="KEGG" id="bgt:106078404"/>
<reference evidence="2" key="1">
    <citation type="submission" date="2020-05" db="UniProtKB">
        <authorList>
            <consortium name="EnsemblMetazoa"/>
        </authorList>
    </citation>
    <scope>IDENTIFICATION</scope>
    <source>
        <strain evidence="2">BB02</strain>
    </source>
</reference>
<accession>A0A2C9KG55</accession>
<organism evidence="2 3">
    <name type="scientific">Biomphalaria glabrata</name>
    <name type="common">Bloodfluke planorb</name>
    <name type="synonym">Freshwater snail</name>
    <dbReference type="NCBI Taxonomy" id="6526"/>
    <lineage>
        <taxon>Eukaryota</taxon>
        <taxon>Metazoa</taxon>
        <taxon>Spiralia</taxon>
        <taxon>Lophotrochozoa</taxon>
        <taxon>Mollusca</taxon>
        <taxon>Gastropoda</taxon>
        <taxon>Heterobranchia</taxon>
        <taxon>Euthyneura</taxon>
        <taxon>Panpulmonata</taxon>
        <taxon>Hygrophila</taxon>
        <taxon>Lymnaeoidea</taxon>
        <taxon>Planorbidae</taxon>
        <taxon>Biomphalaria</taxon>
    </lineage>
</organism>
<gene>
    <name evidence="2" type="primary">106078404</name>
</gene>
<protein>
    <submittedName>
        <fullName evidence="2">Uncharacterized protein</fullName>
    </submittedName>
</protein>
<dbReference type="Proteomes" id="UP000076420">
    <property type="component" value="Unassembled WGS sequence"/>
</dbReference>
<evidence type="ECO:0000313" key="3">
    <source>
        <dbReference type="Proteomes" id="UP000076420"/>
    </source>
</evidence>
<evidence type="ECO:0000313" key="2">
    <source>
        <dbReference type="EnsemblMetazoa" id="BGLB019150-PA"/>
    </source>
</evidence>
<feature type="chain" id="PRO_5011999563" evidence="1">
    <location>
        <begin position="32"/>
        <end position="103"/>
    </location>
</feature>
<dbReference type="EnsemblMetazoa" id="BGLB019150-RA">
    <property type="protein sequence ID" value="BGLB019150-PA"/>
    <property type="gene ID" value="BGLB019150"/>
</dbReference>
<evidence type="ECO:0000256" key="1">
    <source>
        <dbReference type="SAM" id="SignalP"/>
    </source>
</evidence>
<name>A0A2C9KG55_BIOGL</name>
<feature type="signal peptide" evidence="1">
    <location>
        <begin position="1"/>
        <end position="31"/>
    </location>
</feature>